<dbReference type="CDD" id="cd02140">
    <property type="entry name" value="Frm2-like"/>
    <property type="match status" value="1"/>
</dbReference>
<name>A0A0B7JUP8_BIOOC</name>
<comment type="similarity">
    <text evidence="3">Belongs to the nitroreductase family.</text>
</comment>
<dbReference type="InterPro" id="IPR000415">
    <property type="entry name" value="Nitroreductase-like"/>
</dbReference>
<dbReference type="PANTHER" id="PTHR43035:SF1">
    <property type="entry name" value="FATTY ACID REPRESSION MUTANT PROTEIN 2-RELATED"/>
    <property type="match status" value="1"/>
</dbReference>
<dbReference type="SUPFAM" id="SSF55469">
    <property type="entry name" value="FMN-dependent nitroreductase-like"/>
    <property type="match status" value="1"/>
</dbReference>
<evidence type="ECO:0000256" key="6">
    <source>
        <dbReference type="ARBA" id="ARBA00023242"/>
    </source>
</evidence>
<dbReference type="GO" id="GO:0034599">
    <property type="term" value="P:cellular response to oxidative stress"/>
    <property type="evidence" value="ECO:0007669"/>
    <property type="project" value="InterPro"/>
</dbReference>
<evidence type="ECO:0000259" key="7">
    <source>
        <dbReference type="Pfam" id="PF00881"/>
    </source>
</evidence>
<evidence type="ECO:0000256" key="2">
    <source>
        <dbReference type="ARBA" id="ARBA00004496"/>
    </source>
</evidence>
<reference evidence="8" key="1">
    <citation type="submission" date="2015-01" db="EMBL/GenBank/DDBJ databases">
        <authorList>
            <person name="Durling Mikael"/>
        </authorList>
    </citation>
    <scope>NUCLEOTIDE SEQUENCE</scope>
</reference>
<organism evidence="8">
    <name type="scientific">Bionectria ochroleuca</name>
    <name type="common">Gliocladium roseum</name>
    <dbReference type="NCBI Taxonomy" id="29856"/>
    <lineage>
        <taxon>Eukaryota</taxon>
        <taxon>Fungi</taxon>
        <taxon>Dikarya</taxon>
        <taxon>Ascomycota</taxon>
        <taxon>Pezizomycotina</taxon>
        <taxon>Sordariomycetes</taxon>
        <taxon>Hypocreomycetidae</taxon>
        <taxon>Hypocreales</taxon>
        <taxon>Bionectriaceae</taxon>
        <taxon>Clonostachys</taxon>
    </lineage>
</organism>
<proteinExistence type="inferred from homology"/>
<evidence type="ECO:0000256" key="1">
    <source>
        <dbReference type="ARBA" id="ARBA00004123"/>
    </source>
</evidence>
<keyword evidence="4" id="KW-0963">Cytoplasm</keyword>
<dbReference type="EMBL" id="CDPU01000004">
    <property type="protein sequence ID" value="CEO46211.1"/>
    <property type="molecule type" value="Genomic_DNA"/>
</dbReference>
<dbReference type="GO" id="GO:0005634">
    <property type="term" value="C:nucleus"/>
    <property type="evidence" value="ECO:0007669"/>
    <property type="project" value="UniProtKB-SubCell"/>
</dbReference>
<dbReference type="GO" id="GO:0016491">
    <property type="term" value="F:oxidoreductase activity"/>
    <property type="evidence" value="ECO:0007669"/>
    <property type="project" value="UniProtKB-KW"/>
</dbReference>
<sequence length="207" mass="22975">MATFKSSTEAFLEVVKGRRTIYQLNKDLGSVSTSQIQELVKQSTLHTPSSFNSQSNRLLVLFGAEHDKLWDIVRDTLKAIVPAENWQSTADRVAGFKAGAGTILFFDDRTAVKKMQDGFPLYADKFPGFASQSLAMQQYILWATLENEGLGANLQHYNPLIDQKVATEWGVPETWELNAQLVFGGRGGEAGPKEFQAIEERVKVFGA</sequence>
<protein>
    <recommendedName>
        <fullName evidence="7">Nitroreductase domain-containing protein</fullName>
    </recommendedName>
</protein>
<evidence type="ECO:0000313" key="8">
    <source>
        <dbReference type="EMBL" id="CEO46211.1"/>
    </source>
</evidence>
<keyword evidence="5" id="KW-0560">Oxidoreductase</keyword>
<gene>
    <name evidence="8" type="ORF">BN869_000002266_1</name>
</gene>
<evidence type="ECO:0000256" key="4">
    <source>
        <dbReference type="ARBA" id="ARBA00022490"/>
    </source>
</evidence>
<dbReference type="PANTHER" id="PTHR43035">
    <property type="entry name" value="FATTY ACID REPRESSION MUTANT PROTEIN 2-RELATED"/>
    <property type="match status" value="1"/>
</dbReference>
<feature type="domain" description="Nitroreductase" evidence="7">
    <location>
        <begin position="15"/>
        <end position="184"/>
    </location>
</feature>
<dbReference type="InterPro" id="IPR029479">
    <property type="entry name" value="Nitroreductase"/>
</dbReference>
<dbReference type="Gene3D" id="3.40.109.10">
    <property type="entry name" value="NADH Oxidase"/>
    <property type="match status" value="1"/>
</dbReference>
<dbReference type="Pfam" id="PF00881">
    <property type="entry name" value="Nitroreductase"/>
    <property type="match status" value="1"/>
</dbReference>
<dbReference type="FunFam" id="3.40.109.10:FF:000001">
    <property type="entry name" value="Nitroreductase family"/>
    <property type="match status" value="1"/>
</dbReference>
<dbReference type="InterPro" id="IPR033877">
    <property type="entry name" value="Frm2/Hbn1"/>
</dbReference>
<comment type="subcellular location">
    <subcellularLocation>
        <location evidence="2">Cytoplasm</location>
    </subcellularLocation>
    <subcellularLocation>
        <location evidence="1">Nucleus</location>
    </subcellularLocation>
</comment>
<accession>A0A0B7JUP8</accession>
<dbReference type="AlphaFoldDB" id="A0A0B7JUP8"/>
<evidence type="ECO:0000256" key="5">
    <source>
        <dbReference type="ARBA" id="ARBA00023002"/>
    </source>
</evidence>
<evidence type="ECO:0000256" key="3">
    <source>
        <dbReference type="ARBA" id="ARBA00007118"/>
    </source>
</evidence>
<dbReference type="GO" id="GO:0005737">
    <property type="term" value="C:cytoplasm"/>
    <property type="evidence" value="ECO:0007669"/>
    <property type="project" value="UniProtKB-SubCell"/>
</dbReference>
<keyword evidence="6" id="KW-0539">Nucleus</keyword>